<dbReference type="EMBL" id="AP025314">
    <property type="protein sequence ID" value="BDD07819.1"/>
    <property type="molecule type" value="Genomic_DNA"/>
</dbReference>
<dbReference type="Pfam" id="PF13936">
    <property type="entry name" value="HTH_38"/>
    <property type="match status" value="1"/>
</dbReference>
<dbReference type="Gene3D" id="1.10.10.60">
    <property type="entry name" value="Homeodomain-like"/>
    <property type="match status" value="1"/>
</dbReference>
<dbReference type="AlphaFoldDB" id="A0AAU9D086"/>
<dbReference type="PANTHER" id="PTHR10948">
    <property type="entry name" value="TRANSPOSASE"/>
    <property type="match status" value="1"/>
</dbReference>
<dbReference type="Proteomes" id="UP001348817">
    <property type="component" value="Chromosome"/>
</dbReference>
<evidence type="ECO:0000259" key="2">
    <source>
        <dbReference type="Pfam" id="PF13936"/>
    </source>
</evidence>
<dbReference type="KEGG" id="fax:FUAX_02510"/>
<protein>
    <recommendedName>
        <fullName evidence="2">Transposase IS30-like HTH domain-containing protein</fullName>
    </recommendedName>
</protein>
<dbReference type="PANTHER" id="PTHR10948:SF23">
    <property type="entry name" value="TRANSPOSASE INSI FOR INSERTION SEQUENCE ELEMENT IS30A-RELATED"/>
    <property type="match status" value="1"/>
</dbReference>
<name>A0AAU9D086_9BACT</name>
<sequence length="202" mass="24178">MDTYLRLTLYEREFILRLRAKGYSTRFIAKFLRRAPSTISRELKRNTIQISGYNPYLAQDLAEARQRICVGHNRQCPEYKRWVGVRDYLPKLPRIFVAWHSDIKFYPRGLTGFMGSNVYRLPSLLATKDKPFHFLDLLECHRLLRRWWRWQEFRERREAIYSGRKPADPIIPKKKPPSLSYSKRPKTEATPKIQPDTHRRAG</sequence>
<feature type="region of interest" description="Disordered" evidence="1">
    <location>
        <begin position="165"/>
        <end position="202"/>
    </location>
</feature>
<dbReference type="GO" id="GO:0032196">
    <property type="term" value="P:transposition"/>
    <property type="evidence" value="ECO:0007669"/>
    <property type="project" value="TreeGrafter"/>
</dbReference>
<proteinExistence type="predicted"/>
<gene>
    <name evidence="3" type="ORF">FUAX_02510</name>
</gene>
<evidence type="ECO:0000313" key="3">
    <source>
        <dbReference type="EMBL" id="BDD07819.1"/>
    </source>
</evidence>
<organism evidence="3 4">
    <name type="scientific">Fulvitalea axinellae</name>
    <dbReference type="NCBI Taxonomy" id="1182444"/>
    <lineage>
        <taxon>Bacteria</taxon>
        <taxon>Pseudomonadati</taxon>
        <taxon>Bacteroidota</taxon>
        <taxon>Cytophagia</taxon>
        <taxon>Cytophagales</taxon>
        <taxon>Persicobacteraceae</taxon>
        <taxon>Fulvitalea</taxon>
    </lineage>
</organism>
<evidence type="ECO:0000256" key="1">
    <source>
        <dbReference type="SAM" id="MobiDB-lite"/>
    </source>
</evidence>
<evidence type="ECO:0000313" key="4">
    <source>
        <dbReference type="Proteomes" id="UP001348817"/>
    </source>
</evidence>
<dbReference type="GO" id="GO:0004803">
    <property type="term" value="F:transposase activity"/>
    <property type="evidence" value="ECO:0007669"/>
    <property type="project" value="TreeGrafter"/>
</dbReference>
<keyword evidence="4" id="KW-1185">Reference proteome</keyword>
<dbReference type="GO" id="GO:0005829">
    <property type="term" value="C:cytosol"/>
    <property type="evidence" value="ECO:0007669"/>
    <property type="project" value="TreeGrafter"/>
</dbReference>
<feature type="compositionally biased region" description="Basic and acidic residues" evidence="1">
    <location>
        <begin position="185"/>
        <end position="202"/>
    </location>
</feature>
<accession>A0AAU9D086</accession>
<dbReference type="InterPro" id="IPR025246">
    <property type="entry name" value="IS30-like_HTH"/>
</dbReference>
<feature type="domain" description="Transposase IS30-like HTH" evidence="2">
    <location>
        <begin position="4"/>
        <end position="46"/>
    </location>
</feature>
<reference evidence="3 4" key="1">
    <citation type="submission" date="2021-12" db="EMBL/GenBank/DDBJ databases">
        <title>Genome sequencing of bacteria with rrn-lacking chromosome and rrn-plasmid.</title>
        <authorList>
            <person name="Anda M."/>
            <person name="Iwasaki W."/>
        </authorList>
    </citation>
    <scope>NUCLEOTIDE SEQUENCE [LARGE SCALE GENOMIC DNA]</scope>
    <source>
        <strain evidence="3 4">DSM 100852</strain>
    </source>
</reference>
<dbReference type="InterPro" id="IPR051917">
    <property type="entry name" value="Transposase-Integrase"/>
</dbReference>
<dbReference type="RefSeq" id="WP_421825146.1">
    <property type="nucleotide sequence ID" value="NZ_AP025314.1"/>
</dbReference>